<accession>A0A5M9I081</accession>
<dbReference type="InterPro" id="IPR038503">
    <property type="entry name" value="SpoIIIAH_sf"/>
</dbReference>
<dbReference type="Gene3D" id="1.10.287.4300">
    <property type="entry name" value="Stage III sporulation protein AH-like"/>
    <property type="match status" value="1"/>
</dbReference>
<evidence type="ECO:0000256" key="1">
    <source>
        <dbReference type="SAM" id="Phobius"/>
    </source>
</evidence>
<keyword evidence="1" id="KW-0472">Membrane</keyword>
<evidence type="ECO:0000313" key="2">
    <source>
        <dbReference type="EMBL" id="KAA8502560.1"/>
    </source>
</evidence>
<feature type="transmembrane region" description="Helical" evidence="1">
    <location>
        <begin position="12"/>
        <end position="30"/>
    </location>
</feature>
<sequence>MEKVKRLFKKNQIIIATLAVMIAIAGYLNYSGILFGESEDGTTEANADLANQELLDISEEDIESSTEDIESNDSDVEGTPGEAVLTSGTAETTVAQAKVTREQVRAENKETLQGIIDNTNLSDAEKQTAVDQLVQMTEIAEQEAAIETLMASKGFSESVVSLDADSADVVVKADELTDANRAQIEDIVTRKTEIAPENIVITPIHE</sequence>
<keyword evidence="1" id="KW-1133">Transmembrane helix</keyword>
<dbReference type="InterPro" id="IPR024232">
    <property type="entry name" value="SpoIIIAH"/>
</dbReference>
<reference evidence="2" key="1">
    <citation type="submission" date="2019-07" db="EMBL/GenBank/DDBJ databases">
        <authorList>
            <person name="Wongkuna S."/>
            <person name="Scaria J."/>
        </authorList>
    </citation>
    <scope>NUCLEOTIDE SEQUENCE [LARGE SCALE GENOMIC DNA]</scope>
    <source>
        <strain evidence="2">SW178</strain>
    </source>
</reference>
<dbReference type="AlphaFoldDB" id="A0A5M9I081"/>
<evidence type="ECO:0000313" key="3">
    <source>
        <dbReference type="Proteomes" id="UP000322025"/>
    </source>
</evidence>
<organism evidence="2 3">
    <name type="scientific">Mediterraneibacter catenae</name>
    <dbReference type="NCBI Taxonomy" id="2594882"/>
    <lineage>
        <taxon>Bacteria</taxon>
        <taxon>Bacillati</taxon>
        <taxon>Bacillota</taxon>
        <taxon>Clostridia</taxon>
        <taxon>Lachnospirales</taxon>
        <taxon>Lachnospiraceae</taxon>
        <taxon>Mediterraneibacter</taxon>
    </lineage>
</organism>
<dbReference type="EMBL" id="VMSO01000002">
    <property type="protein sequence ID" value="KAA8502560.1"/>
    <property type="molecule type" value="Genomic_DNA"/>
</dbReference>
<dbReference type="Proteomes" id="UP000322025">
    <property type="component" value="Unassembled WGS sequence"/>
</dbReference>
<proteinExistence type="predicted"/>
<keyword evidence="1" id="KW-0812">Transmembrane</keyword>
<protein>
    <submittedName>
        <fullName evidence="2">SpoIIIAH-like family protein</fullName>
    </submittedName>
</protein>
<comment type="caution">
    <text evidence="2">The sequence shown here is derived from an EMBL/GenBank/DDBJ whole genome shotgun (WGS) entry which is preliminary data.</text>
</comment>
<name>A0A5M9I081_9FIRM</name>
<dbReference type="OrthoDB" id="9789991at2"/>
<dbReference type="Pfam" id="PF12685">
    <property type="entry name" value="SpoIIIAH"/>
    <property type="match status" value="1"/>
</dbReference>
<gene>
    <name evidence="2" type="ORF">FNY66_02700</name>
</gene>
<keyword evidence="3" id="KW-1185">Reference proteome</keyword>